<feature type="compositionally biased region" description="Basic residues" evidence="1">
    <location>
        <begin position="384"/>
        <end position="393"/>
    </location>
</feature>
<dbReference type="AlphaFoldDB" id="A0A1I8FBD8"/>
<organism evidence="2 3">
    <name type="scientific">Macrostomum lignano</name>
    <dbReference type="NCBI Taxonomy" id="282301"/>
    <lineage>
        <taxon>Eukaryota</taxon>
        <taxon>Metazoa</taxon>
        <taxon>Spiralia</taxon>
        <taxon>Lophotrochozoa</taxon>
        <taxon>Platyhelminthes</taxon>
        <taxon>Rhabditophora</taxon>
        <taxon>Macrostomorpha</taxon>
        <taxon>Macrostomida</taxon>
        <taxon>Macrostomidae</taxon>
        <taxon>Macrostomum</taxon>
    </lineage>
</organism>
<name>A0A1I8FBD8_9PLAT</name>
<sequence length="424" mass="45087">PAATSPAASSSEICDRSGCSDAERCISARVGSCWQLGGAPRQLTKLATKRPAGCGSRGRRRRLLQADTSSRTLVVAARILERRSALVATSSWPELGLQRHRAEKRGPTWGRPAGPTHYAPPPPQPDAARAGSSAVDHPDEALCAPAAVSPAARATARPACCRPSLRPVEICGPLPRHREYRPGSIFACLSSTAASLLGFRRPRDDRRIEKLVPARATHDLLLIGVLAMLDWKREKKKVLPEPLKIAPVSPASAYPSAGGADEAMKMMNAAPVIAVPAQAGCPTARTTNLTCHEADALLLPEPAPPEAGVFCCSDCRKGRRTMTTASGIDDDDDHHALLENINTIGNTSAAPSAPAVLAFVLGRPGSSAWVKLFKSVCCKRRTTSRPFGHRRQSRAPQSTTQERRRGRRSGSSAKMPPATSTSSP</sequence>
<accession>A0A1I8FBD8</accession>
<reference evidence="3" key="1">
    <citation type="submission" date="2016-11" db="UniProtKB">
        <authorList>
            <consortium name="WormBaseParasite"/>
        </authorList>
    </citation>
    <scope>IDENTIFICATION</scope>
</reference>
<feature type="region of interest" description="Disordered" evidence="1">
    <location>
        <begin position="100"/>
        <end position="136"/>
    </location>
</feature>
<protein>
    <submittedName>
        <fullName evidence="3">Protein-serine/threonine phosphatase</fullName>
    </submittedName>
</protein>
<evidence type="ECO:0000313" key="2">
    <source>
        <dbReference type="Proteomes" id="UP000095280"/>
    </source>
</evidence>
<keyword evidence="2" id="KW-1185">Reference proteome</keyword>
<dbReference type="Proteomes" id="UP000095280">
    <property type="component" value="Unplaced"/>
</dbReference>
<proteinExistence type="predicted"/>
<dbReference type="WBParaSite" id="maker-unitig_27253-snap-gene-0.2-mRNA-1">
    <property type="protein sequence ID" value="maker-unitig_27253-snap-gene-0.2-mRNA-1"/>
    <property type="gene ID" value="maker-unitig_27253-snap-gene-0.2"/>
</dbReference>
<feature type="region of interest" description="Disordered" evidence="1">
    <location>
        <begin position="384"/>
        <end position="424"/>
    </location>
</feature>
<evidence type="ECO:0000256" key="1">
    <source>
        <dbReference type="SAM" id="MobiDB-lite"/>
    </source>
</evidence>
<evidence type="ECO:0000313" key="3">
    <source>
        <dbReference type="WBParaSite" id="maker-unitig_27253-snap-gene-0.2-mRNA-1"/>
    </source>
</evidence>